<dbReference type="InterPro" id="IPR018186">
    <property type="entry name" value="TF_T-box_CS"/>
</dbReference>
<keyword evidence="3 6" id="KW-0238">DNA-binding</keyword>
<keyword evidence="4" id="KW-0804">Transcription</keyword>
<name>A0A8C9FT95_PAVCR</name>
<dbReference type="SUPFAM" id="SSF49417">
    <property type="entry name" value="p53-like transcription factors"/>
    <property type="match status" value="1"/>
</dbReference>
<dbReference type="PROSITE" id="PS01283">
    <property type="entry name" value="TBOX_1"/>
    <property type="match status" value="1"/>
</dbReference>
<keyword evidence="10" id="KW-1185">Reference proteome</keyword>
<dbReference type="GO" id="GO:0005634">
    <property type="term" value="C:nucleus"/>
    <property type="evidence" value="ECO:0007669"/>
    <property type="project" value="UniProtKB-SubCell"/>
</dbReference>
<dbReference type="AlphaFoldDB" id="A0A8C9FT95"/>
<proteinExistence type="predicted"/>
<sequence>QGVKAEQGGGVVLPSSSIPLVSTPKQGDKTPREGPPAGNAPGWACEGPGASGKNRRVCHAMARLEMGNLWEEFNRLGTEMIVTKAGRRMFPTFQVKLSGLDPLADYVLLMDFVPLDDKRYRYAFHSSSWLVAGRADPAAPGRVHFHPDSPAKGAQWMRQIVSFDKLKLTNNLLDDNGHVRTWPNASRTTGYPPLLPQCHGDGRILSTLCPPSCRCGATLSLPQATTQDKGRGARGRAAPPLLPRSHGALAAVAPPGFSAPHFQPLPYTPHSVYVGAKPRASPYPLPALQPDGFGYGQQ</sequence>
<dbReference type="GO" id="GO:0045893">
    <property type="term" value="P:positive regulation of DNA-templated transcription"/>
    <property type="evidence" value="ECO:0007669"/>
    <property type="project" value="InterPro"/>
</dbReference>
<dbReference type="Ensembl" id="ENSPSTT00000021796.1">
    <property type="protein sequence ID" value="ENSPSTP00000020779.1"/>
    <property type="gene ID" value="ENSPSTG00000015094.1"/>
</dbReference>
<dbReference type="InterPro" id="IPR001699">
    <property type="entry name" value="TF_T-box"/>
</dbReference>
<evidence type="ECO:0000256" key="7">
    <source>
        <dbReference type="SAM" id="MobiDB-lite"/>
    </source>
</evidence>
<evidence type="ECO:0000256" key="6">
    <source>
        <dbReference type="PROSITE-ProRule" id="PRU00201"/>
    </source>
</evidence>
<keyword evidence="5 6" id="KW-0539">Nucleus</keyword>
<dbReference type="InterPro" id="IPR046360">
    <property type="entry name" value="T-box_DNA-bd"/>
</dbReference>
<evidence type="ECO:0000259" key="8">
    <source>
        <dbReference type="PROSITE" id="PS50252"/>
    </source>
</evidence>
<dbReference type="GO" id="GO:0000785">
    <property type="term" value="C:chromatin"/>
    <property type="evidence" value="ECO:0007669"/>
    <property type="project" value="TreeGrafter"/>
</dbReference>
<dbReference type="PROSITE" id="PS01264">
    <property type="entry name" value="TBOX_2"/>
    <property type="match status" value="1"/>
</dbReference>
<dbReference type="Pfam" id="PF00907">
    <property type="entry name" value="T-box"/>
    <property type="match status" value="1"/>
</dbReference>
<dbReference type="Gene3D" id="2.60.40.820">
    <property type="entry name" value="Transcription factor, T-box"/>
    <property type="match status" value="1"/>
</dbReference>
<dbReference type="InterPro" id="IPR036960">
    <property type="entry name" value="T-box_sf"/>
</dbReference>
<dbReference type="SMART" id="SM00425">
    <property type="entry name" value="TBOX"/>
    <property type="match status" value="1"/>
</dbReference>
<comment type="subcellular location">
    <subcellularLocation>
        <location evidence="1 6">Nucleus</location>
    </subcellularLocation>
</comment>
<feature type="compositionally biased region" description="Low complexity" evidence="7">
    <location>
        <begin position="12"/>
        <end position="22"/>
    </location>
</feature>
<dbReference type="GO" id="GO:0000981">
    <property type="term" value="F:DNA-binding transcription factor activity, RNA polymerase II-specific"/>
    <property type="evidence" value="ECO:0007669"/>
    <property type="project" value="TreeGrafter"/>
</dbReference>
<comment type="caution">
    <text evidence="6">Lacks conserved residue(s) required for the propagation of feature annotation.</text>
</comment>
<reference evidence="9" key="1">
    <citation type="submission" date="2025-08" db="UniProtKB">
        <authorList>
            <consortium name="Ensembl"/>
        </authorList>
    </citation>
    <scope>IDENTIFICATION</scope>
</reference>
<accession>A0A8C9FT95</accession>
<feature type="region of interest" description="Disordered" evidence="7">
    <location>
        <begin position="1"/>
        <end position="50"/>
    </location>
</feature>
<dbReference type="InterPro" id="IPR008967">
    <property type="entry name" value="p53-like_TF_DNA-bd_sf"/>
</dbReference>
<dbReference type="PROSITE" id="PS50252">
    <property type="entry name" value="TBOX_3"/>
    <property type="match status" value="1"/>
</dbReference>
<evidence type="ECO:0000256" key="4">
    <source>
        <dbReference type="ARBA" id="ARBA00023163"/>
    </source>
</evidence>
<dbReference type="PANTHER" id="PTHR11267">
    <property type="entry name" value="T-BOX PROTEIN-RELATED"/>
    <property type="match status" value="1"/>
</dbReference>
<evidence type="ECO:0000313" key="10">
    <source>
        <dbReference type="Proteomes" id="UP000694428"/>
    </source>
</evidence>
<dbReference type="GO" id="GO:0001708">
    <property type="term" value="P:cell fate specification"/>
    <property type="evidence" value="ECO:0007669"/>
    <property type="project" value="TreeGrafter"/>
</dbReference>
<dbReference type="Proteomes" id="UP000694428">
    <property type="component" value="Unplaced"/>
</dbReference>
<protein>
    <recommendedName>
        <fullName evidence="8">T-box domain-containing protein</fullName>
    </recommendedName>
</protein>
<dbReference type="PRINTS" id="PR00937">
    <property type="entry name" value="TBOX"/>
</dbReference>
<evidence type="ECO:0000256" key="2">
    <source>
        <dbReference type="ARBA" id="ARBA00023015"/>
    </source>
</evidence>
<dbReference type="PANTHER" id="PTHR11267:SF102">
    <property type="entry name" value="T-BOX TRANSCRIPTION FACTOR TBX10"/>
    <property type="match status" value="1"/>
</dbReference>
<reference evidence="9" key="2">
    <citation type="submission" date="2025-09" db="UniProtKB">
        <authorList>
            <consortium name="Ensembl"/>
        </authorList>
    </citation>
    <scope>IDENTIFICATION</scope>
</reference>
<evidence type="ECO:0000256" key="3">
    <source>
        <dbReference type="ARBA" id="ARBA00023125"/>
    </source>
</evidence>
<feature type="domain" description="T-box" evidence="8">
    <location>
        <begin position="64"/>
        <end position="195"/>
    </location>
</feature>
<dbReference type="GO" id="GO:0000978">
    <property type="term" value="F:RNA polymerase II cis-regulatory region sequence-specific DNA binding"/>
    <property type="evidence" value="ECO:0007669"/>
    <property type="project" value="InterPro"/>
</dbReference>
<evidence type="ECO:0000313" key="9">
    <source>
        <dbReference type="Ensembl" id="ENSPSTP00000020779.1"/>
    </source>
</evidence>
<evidence type="ECO:0000256" key="5">
    <source>
        <dbReference type="ARBA" id="ARBA00023242"/>
    </source>
</evidence>
<evidence type="ECO:0000256" key="1">
    <source>
        <dbReference type="ARBA" id="ARBA00004123"/>
    </source>
</evidence>
<organism evidence="9 10">
    <name type="scientific">Pavo cristatus</name>
    <name type="common">Indian peafowl</name>
    <name type="synonym">Blue peafowl</name>
    <dbReference type="NCBI Taxonomy" id="9049"/>
    <lineage>
        <taxon>Eukaryota</taxon>
        <taxon>Metazoa</taxon>
        <taxon>Chordata</taxon>
        <taxon>Craniata</taxon>
        <taxon>Vertebrata</taxon>
        <taxon>Euteleostomi</taxon>
        <taxon>Archelosauria</taxon>
        <taxon>Archosauria</taxon>
        <taxon>Dinosauria</taxon>
        <taxon>Saurischia</taxon>
        <taxon>Theropoda</taxon>
        <taxon>Coelurosauria</taxon>
        <taxon>Aves</taxon>
        <taxon>Neognathae</taxon>
        <taxon>Galloanserae</taxon>
        <taxon>Galliformes</taxon>
        <taxon>Phasianidae</taxon>
        <taxon>Phasianinae</taxon>
        <taxon>Pavo</taxon>
    </lineage>
</organism>
<keyword evidence="2" id="KW-0805">Transcription regulation</keyword>